<evidence type="ECO:0008006" key="4">
    <source>
        <dbReference type="Google" id="ProtNLM"/>
    </source>
</evidence>
<reference evidence="2 3" key="1">
    <citation type="journal article" date="2023" name="Microbiol. Resour. Announc.">
        <title>Complete Genome Sequence of Imperialibacter roseus strain P4T.</title>
        <authorList>
            <person name="Tizabi D.R."/>
            <person name="Bachvaroff T."/>
            <person name="Hill R.T."/>
        </authorList>
    </citation>
    <scope>NUCLEOTIDE SEQUENCE [LARGE SCALE GENOMIC DNA]</scope>
    <source>
        <strain evidence="2 3">P4T</strain>
    </source>
</reference>
<organism evidence="2 3">
    <name type="scientific">Imperialibacter roseus</name>
    <dbReference type="NCBI Taxonomy" id="1324217"/>
    <lineage>
        <taxon>Bacteria</taxon>
        <taxon>Pseudomonadati</taxon>
        <taxon>Bacteroidota</taxon>
        <taxon>Cytophagia</taxon>
        <taxon>Cytophagales</taxon>
        <taxon>Flammeovirgaceae</taxon>
        <taxon>Imperialibacter</taxon>
    </lineage>
</organism>
<dbReference type="RefSeq" id="WP_317490254.1">
    <property type="nucleotide sequence ID" value="NZ_CP136051.1"/>
</dbReference>
<protein>
    <recommendedName>
        <fullName evidence="4">DinB family protein</fullName>
    </recommendedName>
</protein>
<proteinExistence type="predicted"/>
<keyword evidence="1" id="KW-0732">Signal</keyword>
<dbReference type="Gene3D" id="1.20.120.450">
    <property type="entry name" value="dinb family like domain"/>
    <property type="match status" value="1"/>
</dbReference>
<evidence type="ECO:0000256" key="1">
    <source>
        <dbReference type="SAM" id="SignalP"/>
    </source>
</evidence>
<accession>A0ABZ0IVB6</accession>
<feature type="signal peptide" evidence="1">
    <location>
        <begin position="1"/>
        <end position="19"/>
    </location>
</feature>
<dbReference type="SUPFAM" id="SSF109854">
    <property type="entry name" value="DinB/YfiT-like putative metalloenzymes"/>
    <property type="match status" value="1"/>
</dbReference>
<dbReference type="Proteomes" id="UP001302349">
    <property type="component" value="Chromosome"/>
</dbReference>
<sequence>MLKSLLFCGLAAVSLTLNAQTTDLPYYQIPAYPASYGPGTVAARMVDGLGFRYYWATEGLRPEDLAWSPGDEARSSMATVKHIHGLSQVIVNATRKQPNVGGDPAPETFGALRKATLLNIQEASQKLLTASAADLESFQMIFGSGDKAQVYPFWNVINGPIADALWHVGQVVTFRRSSGNPLPKGVGVLEGKKFD</sequence>
<dbReference type="EMBL" id="CP136051">
    <property type="protein sequence ID" value="WOK07582.1"/>
    <property type="molecule type" value="Genomic_DNA"/>
</dbReference>
<dbReference type="InterPro" id="IPR034660">
    <property type="entry name" value="DinB/YfiT-like"/>
</dbReference>
<evidence type="ECO:0000313" key="2">
    <source>
        <dbReference type="EMBL" id="WOK07582.1"/>
    </source>
</evidence>
<name>A0ABZ0IVB6_9BACT</name>
<gene>
    <name evidence="2" type="ORF">RT717_02965</name>
</gene>
<evidence type="ECO:0000313" key="3">
    <source>
        <dbReference type="Proteomes" id="UP001302349"/>
    </source>
</evidence>
<feature type="chain" id="PRO_5047195783" description="DinB family protein" evidence="1">
    <location>
        <begin position="20"/>
        <end position="195"/>
    </location>
</feature>
<keyword evidence="3" id="KW-1185">Reference proteome</keyword>